<protein>
    <submittedName>
        <fullName evidence="2">Uncharacterized protein</fullName>
    </submittedName>
</protein>
<gene>
    <name evidence="2" type="ORF">QYM36_007282</name>
</gene>
<proteinExistence type="predicted"/>
<dbReference type="Proteomes" id="UP001187531">
    <property type="component" value="Unassembled WGS sequence"/>
</dbReference>
<evidence type="ECO:0000313" key="3">
    <source>
        <dbReference type="Proteomes" id="UP001187531"/>
    </source>
</evidence>
<feature type="chain" id="PRO_5041660173" evidence="1">
    <location>
        <begin position="19"/>
        <end position="111"/>
    </location>
</feature>
<dbReference type="EMBL" id="JAVRJZ010000011">
    <property type="protein sequence ID" value="KAK2717084.1"/>
    <property type="molecule type" value="Genomic_DNA"/>
</dbReference>
<accession>A0AA88HZG1</accession>
<comment type="caution">
    <text evidence="2">The sequence shown here is derived from an EMBL/GenBank/DDBJ whole genome shotgun (WGS) entry which is preliminary data.</text>
</comment>
<sequence length="111" mass="12075">MKGKFFIVLFAFSTCVLAHVAELRSSSRMEKEDDPNLLSDELAPSSGEFSTKCGGICSNCCHGVFCCPTSCSCGLASCNCYASSKKLIRMVSNKNDVSNKKSQIEELSKRK</sequence>
<keyword evidence="3" id="KW-1185">Reference proteome</keyword>
<evidence type="ECO:0000256" key="1">
    <source>
        <dbReference type="SAM" id="SignalP"/>
    </source>
</evidence>
<keyword evidence="1" id="KW-0732">Signal</keyword>
<evidence type="ECO:0000313" key="2">
    <source>
        <dbReference type="EMBL" id="KAK2717084.1"/>
    </source>
</evidence>
<organism evidence="2 3">
    <name type="scientific">Artemia franciscana</name>
    <name type="common">Brine shrimp</name>
    <name type="synonym">Artemia sanfranciscana</name>
    <dbReference type="NCBI Taxonomy" id="6661"/>
    <lineage>
        <taxon>Eukaryota</taxon>
        <taxon>Metazoa</taxon>
        <taxon>Ecdysozoa</taxon>
        <taxon>Arthropoda</taxon>
        <taxon>Crustacea</taxon>
        <taxon>Branchiopoda</taxon>
        <taxon>Anostraca</taxon>
        <taxon>Artemiidae</taxon>
        <taxon>Artemia</taxon>
    </lineage>
</organism>
<feature type="signal peptide" evidence="1">
    <location>
        <begin position="1"/>
        <end position="18"/>
    </location>
</feature>
<dbReference type="AlphaFoldDB" id="A0AA88HZG1"/>
<reference evidence="2" key="1">
    <citation type="submission" date="2023-07" db="EMBL/GenBank/DDBJ databases">
        <title>Chromosome-level genome assembly of Artemia franciscana.</title>
        <authorList>
            <person name="Jo E."/>
        </authorList>
    </citation>
    <scope>NUCLEOTIDE SEQUENCE</scope>
    <source>
        <tissue evidence="2">Whole body</tissue>
    </source>
</reference>
<name>A0AA88HZG1_ARTSF</name>